<dbReference type="PROSITE" id="PS51257">
    <property type="entry name" value="PROKAR_LIPOPROTEIN"/>
    <property type="match status" value="1"/>
</dbReference>
<gene>
    <name evidence="1" type="ORF">METZ01_LOCUS66642</name>
</gene>
<name>A0A381TDX8_9ZZZZ</name>
<dbReference type="AlphaFoldDB" id="A0A381TDX8"/>
<accession>A0A381TDX8</accession>
<evidence type="ECO:0000313" key="1">
    <source>
        <dbReference type="EMBL" id="SVA13788.1"/>
    </source>
</evidence>
<reference evidence="1" key="1">
    <citation type="submission" date="2018-05" db="EMBL/GenBank/DDBJ databases">
        <authorList>
            <person name="Lanie J.A."/>
            <person name="Ng W.-L."/>
            <person name="Kazmierczak K.M."/>
            <person name="Andrzejewski T.M."/>
            <person name="Davidsen T.M."/>
            <person name="Wayne K.J."/>
            <person name="Tettelin H."/>
            <person name="Glass J.I."/>
            <person name="Rusch D."/>
            <person name="Podicherti R."/>
            <person name="Tsui H.-C.T."/>
            <person name="Winkler M.E."/>
        </authorList>
    </citation>
    <scope>NUCLEOTIDE SEQUENCE</scope>
</reference>
<organism evidence="1">
    <name type="scientific">marine metagenome</name>
    <dbReference type="NCBI Taxonomy" id="408172"/>
    <lineage>
        <taxon>unclassified sequences</taxon>
        <taxon>metagenomes</taxon>
        <taxon>ecological metagenomes</taxon>
    </lineage>
</organism>
<evidence type="ECO:0008006" key="2">
    <source>
        <dbReference type="Google" id="ProtNLM"/>
    </source>
</evidence>
<protein>
    <recommendedName>
        <fullName evidence="2">Lipocalin-like domain-containing protein</fullName>
    </recommendedName>
</protein>
<sequence>MKTKVLIIILLTLFFMTGCEDNISKTSKQSQPEWVGKILSQTINDNSLEGSWSYSSVVSYENADCIGEGETHNYSGIVTYGESDAVRTESFLLLFSDFQQKSSSEEKFHDMCIKKNGTTNSNGNCEGTYDMPFEYYLTEDGYCETYIYAPDKSKTWCGTIELVENTATITYSYDSDYAGKSYCKIVEMEKQ</sequence>
<dbReference type="EMBL" id="UINC01004364">
    <property type="protein sequence ID" value="SVA13788.1"/>
    <property type="molecule type" value="Genomic_DNA"/>
</dbReference>
<proteinExistence type="predicted"/>